<accession>A0AAN9T7E5</accession>
<dbReference type="Gene3D" id="1.25.10.10">
    <property type="entry name" value="Leucine-rich Repeat Variant"/>
    <property type="match status" value="3"/>
</dbReference>
<dbReference type="Pfam" id="PF12348">
    <property type="entry name" value="CLASP_N"/>
    <property type="match status" value="2"/>
</dbReference>
<dbReference type="InterPro" id="IPR021133">
    <property type="entry name" value="HEAT_type_2"/>
</dbReference>
<dbReference type="GO" id="GO:0090307">
    <property type="term" value="P:mitotic spindle assembly"/>
    <property type="evidence" value="ECO:0007669"/>
    <property type="project" value="TreeGrafter"/>
</dbReference>
<keyword evidence="2" id="KW-0963">Cytoplasm</keyword>
<evidence type="ECO:0000256" key="6">
    <source>
        <dbReference type="SAM" id="MobiDB-lite"/>
    </source>
</evidence>
<keyword evidence="9" id="KW-1185">Reference proteome</keyword>
<dbReference type="Proteomes" id="UP001367676">
    <property type="component" value="Unassembled WGS sequence"/>
</dbReference>
<dbReference type="InterPro" id="IPR024395">
    <property type="entry name" value="CLASP_N_dom"/>
</dbReference>
<dbReference type="InterPro" id="IPR034085">
    <property type="entry name" value="TOG"/>
</dbReference>
<dbReference type="PANTHER" id="PTHR21567">
    <property type="entry name" value="CLASP"/>
    <property type="match status" value="1"/>
</dbReference>
<comment type="subcellular location">
    <subcellularLocation>
        <location evidence="1">Cytoplasm</location>
        <location evidence="1">Cytoskeleton</location>
    </subcellularLocation>
</comment>
<dbReference type="InterPro" id="IPR016024">
    <property type="entry name" value="ARM-type_fold"/>
</dbReference>
<feature type="compositionally biased region" description="Low complexity" evidence="6">
    <location>
        <begin position="623"/>
        <end position="640"/>
    </location>
</feature>
<name>A0AAN9T7E5_9HEMI</name>
<dbReference type="GO" id="GO:1902903">
    <property type="term" value="P:regulation of supramolecular fiber organization"/>
    <property type="evidence" value="ECO:0007669"/>
    <property type="project" value="UniProtKB-ARBA"/>
</dbReference>
<keyword evidence="4" id="KW-0206">Cytoskeleton</keyword>
<evidence type="ECO:0000256" key="1">
    <source>
        <dbReference type="ARBA" id="ARBA00004245"/>
    </source>
</evidence>
<feature type="domain" description="TOG" evidence="7">
    <location>
        <begin position="299"/>
        <end position="542"/>
    </location>
</feature>
<evidence type="ECO:0000256" key="2">
    <source>
        <dbReference type="ARBA" id="ARBA00022490"/>
    </source>
</evidence>
<proteinExistence type="predicted"/>
<dbReference type="EMBL" id="JBBCAQ010000038">
    <property type="protein sequence ID" value="KAK7572134.1"/>
    <property type="molecule type" value="Genomic_DNA"/>
</dbReference>
<feature type="compositionally biased region" description="Polar residues" evidence="6">
    <location>
        <begin position="673"/>
        <end position="686"/>
    </location>
</feature>
<dbReference type="GO" id="GO:0005881">
    <property type="term" value="C:cytoplasmic microtubule"/>
    <property type="evidence" value="ECO:0007669"/>
    <property type="project" value="TreeGrafter"/>
</dbReference>
<dbReference type="GO" id="GO:0005876">
    <property type="term" value="C:spindle microtubule"/>
    <property type="evidence" value="ECO:0007669"/>
    <property type="project" value="TreeGrafter"/>
</dbReference>
<evidence type="ECO:0000313" key="9">
    <source>
        <dbReference type="Proteomes" id="UP001367676"/>
    </source>
</evidence>
<evidence type="ECO:0000259" key="7">
    <source>
        <dbReference type="SMART" id="SM01349"/>
    </source>
</evidence>
<dbReference type="GO" id="GO:0000776">
    <property type="term" value="C:kinetochore"/>
    <property type="evidence" value="ECO:0007669"/>
    <property type="project" value="TreeGrafter"/>
</dbReference>
<dbReference type="GO" id="GO:0040001">
    <property type="term" value="P:establishment of mitotic spindle localization"/>
    <property type="evidence" value="ECO:0007669"/>
    <property type="project" value="TreeGrafter"/>
</dbReference>
<evidence type="ECO:0000256" key="4">
    <source>
        <dbReference type="ARBA" id="ARBA00023212"/>
    </source>
</evidence>
<reference evidence="8 9" key="1">
    <citation type="submission" date="2024-03" db="EMBL/GenBank/DDBJ databases">
        <title>Adaptation during the transition from Ophiocordyceps entomopathogen to insect associate is accompanied by gene loss and intensified selection.</title>
        <authorList>
            <person name="Ward C.M."/>
            <person name="Onetto C.A."/>
            <person name="Borneman A.R."/>
        </authorList>
    </citation>
    <scope>NUCLEOTIDE SEQUENCE [LARGE SCALE GENOMIC DNA]</scope>
    <source>
        <strain evidence="8">AWRI1</strain>
        <tissue evidence="8">Single Adult Female</tissue>
    </source>
</reference>
<dbReference type="GO" id="GO:0072686">
    <property type="term" value="C:mitotic spindle"/>
    <property type="evidence" value="ECO:0007669"/>
    <property type="project" value="TreeGrafter"/>
</dbReference>
<dbReference type="PROSITE" id="PS50077">
    <property type="entry name" value="HEAT_REPEAT"/>
    <property type="match status" value="1"/>
</dbReference>
<dbReference type="SMART" id="SM01349">
    <property type="entry name" value="TOG"/>
    <property type="match status" value="3"/>
</dbReference>
<comment type="caution">
    <text evidence="8">The sequence shown here is derived from an EMBL/GenBank/DDBJ whole genome shotgun (WGS) entry which is preliminary data.</text>
</comment>
<dbReference type="GO" id="GO:0031110">
    <property type="term" value="P:regulation of microtubule polymerization or depolymerization"/>
    <property type="evidence" value="ECO:0007669"/>
    <property type="project" value="UniProtKB-ARBA"/>
</dbReference>
<evidence type="ECO:0000313" key="8">
    <source>
        <dbReference type="EMBL" id="KAK7572134.1"/>
    </source>
</evidence>
<feature type="domain" description="TOG" evidence="7">
    <location>
        <begin position="4"/>
        <end position="235"/>
    </location>
</feature>
<dbReference type="GO" id="GO:0005815">
    <property type="term" value="C:microtubule organizing center"/>
    <property type="evidence" value="ECO:0007669"/>
    <property type="project" value="TreeGrafter"/>
</dbReference>
<feature type="compositionally biased region" description="Polar residues" evidence="6">
    <location>
        <begin position="595"/>
        <end position="622"/>
    </location>
</feature>
<dbReference type="SUPFAM" id="SSF48371">
    <property type="entry name" value="ARM repeat"/>
    <property type="match status" value="1"/>
</dbReference>
<sequence length="1007" mass="111680">MSANYQLSDLDSFLPKLGVSDPRTKLLIGAKLLEYLSDPSNSIVCSDIGYFVDGLILWLQCSNFKVVQLDLDILVELVSRMRVDFQPYLSTAIPNLVDKLGDSKEVIREKTLQLFRKLVEYDVITVQALFDRIADLCFAHKNSNVREQIMHLLVDMLSSYGASGMLVSKYVPQIVKLLGDPNASVRSTAFDTICDLYKHVGEKLRCDLQKKYSIPNNKLPALMKKFDEIKATTSVDSMFASMTLNSDELDRKEFLFENMTASAYRPPITPSSVLSSRKVARKTTSAGAITEETFNSSFEIVPSVQIYSGRDVEDCLKKYENVIGNPNEDWIKRVDCLKKIRSLIIAGGMDYDVFHSNLGSMLPAFQASLKDLRSQVVREACITIAYLSVQLADKFDRLAEAVLPSLISLLQNSAKVVSSSSLICIRFLLRHTHSPSLIPIIFNQLSSSKSKEIRRACCEFMLMIFRSWSSRVIERHLSLVQEAVKKGITDADAEARQLSRNAFAEFAQVFPEAADSVKNSLDFTYRKMLLSGGSNSSSNASLNHVSSSKAYRLGSSSLSATSGSVLNRSSSAIDPHAAKRAKTRAQYAAMDRQKCGTTTSPWKNGCSPTTPEPRNSRTTASRPSISQPGSRSASPSSKLSYLNYNESTTPRSRRSSTDNDGTQWSLSEKRNRSTNGSRDSSSNRCTGGSFHSHLPVRKTTPPSTKDITDVTFGCDRSRQFLSFKLDDHESMSVDKDSTSYDSGISQTSSSADGGDIPRNYDFPDTQKDGNKVKMFIEELSEADSDVTKIDKLTKIKTLIQESSSDVLVMHFKLILGKIIALITNSQPAVIKEMALQLLQTIVKRKTVTFLLKQFSDLIIIRVIALCGDSTREVAKAAEACAITLSTHLPPETVIRVIVPLITSETTSIKLVAIKMLNRSIDCSDETTTSVHIDQIMPVLLVAYDDPESAIRKGAVFCIVALYRQSEEMKILLEPYINRLQGGKLKLLQLYIRKAEQGSSMPTSPRNI</sequence>
<organism evidence="8 9">
    <name type="scientific">Parthenolecanium corni</name>
    <dbReference type="NCBI Taxonomy" id="536013"/>
    <lineage>
        <taxon>Eukaryota</taxon>
        <taxon>Metazoa</taxon>
        <taxon>Ecdysozoa</taxon>
        <taxon>Arthropoda</taxon>
        <taxon>Hexapoda</taxon>
        <taxon>Insecta</taxon>
        <taxon>Pterygota</taxon>
        <taxon>Neoptera</taxon>
        <taxon>Paraneoptera</taxon>
        <taxon>Hemiptera</taxon>
        <taxon>Sternorrhyncha</taxon>
        <taxon>Coccoidea</taxon>
        <taxon>Coccidae</taxon>
        <taxon>Parthenolecanium</taxon>
    </lineage>
</organism>
<feature type="repeat" description="HEAT" evidence="5">
    <location>
        <begin position="170"/>
        <end position="208"/>
    </location>
</feature>
<feature type="region of interest" description="Disordered" evidence="6">
    <location>
        <begin position="732"/>
        <end position="765"/>
    </location>
</feature>
<feature type="domain" description="TOG" evidence="7">
    <location>
        <begin position="761"/>
        <end position="1000"/>
    </location>
</feature>
<evidence type="ECO:0000256" key="3">
    <source>
        <dbReference type="ARBA" id="ARBA00022737"/>
    </source>
</evidence>
<dbReference type="PANTHER" id="PTHR21567:SF9">
    <property type="entry name" value="CLIP-ASSOCIATING PROTEIN"/>
    <property type="match status" value="1"/>
</dbReference>
<feature type="compositionally biased region" description="Polar residues" evidence="6">
    <location>
        <begin position="739"/>
        <end position="751"/>
    </location>
</feature>
<dbReference type="AlphaFoldDB" id="A0AAN9T7E5"/>
<dbReference type="InterPro" id="IPR011989">
    <property type="entry name" value="ARM-like"/>
</dbReference>
<dbReference type="GO" id="GO:0008017">
    <property type="term" value="F:microtubule binding"/>
    <property type="evidence" value="ECO:0007669"/>
    <property type="project" value="TreeGrafter"/>
</dbReference>
<feature type="region of interest" description="Disordered" evidence="6">
    <location>
        <begin position="560"/>
        <end position="710"/>
    </location>
</feature>
<evidence type="ECO:0000256" key="5">
    <source>
        <dbReference type="PROSITE-ProRule" id="PRU00103"/>
    </source>
</evidence>
<protein>
    <recommendedName>
        <fullName evidence="7">TOG domain-containing protein</fullName>
    </recommendedName>
</protein>
<keyword evidence="3" id="KW-0677">Repeat</keyword>
<gene>
    <name evidence="8" type="ORF">V9T40_014606</name>
</gene>
<dbReference type="GO" id="GO:0045180">
    <property type="term" value="C:basal cortex"/>
    <property type="evidence" value="ECO:0007669"/>
    <property type="project" value="TreeGrafter"/>
</dbReference>